<sequence>MTSLAPRTSGMIDDIRTITRRNLTHWVNRPATVVVGWLFPVMVILMFGTLFGGAIETPGNGRYYEYLMPGMFAMTMLFGLESTMAAVAADAAKGVTDRFRSLPMSSAAVVAGRCAADLLNTVIALAVVVGTGLAVGWQWHHGLGDALAAVALLLMLRFALLWVGIYLGLVVAGPESVAVVQVLVWPLLFLSNAFVDTATMPRWLGTIADWNPLSATASAVRALCGNPGWSGASWISAHSVAAAVLWPLLITAVFLPLAVRRFRALGN</sequence>
<comment type="similarity">
    <text evidence="6">Belongs to the ABC-2 integral membrane protein family.</text>
</comment>
<name>A0A0H5NNC9_NOCFR</name>
<feature type="transmembrane region" description="Helical" evidence="6">
    <location>
        <begin position="67"/>
        <end position="89"/>
    </location>
</feature>
<dbReference type="GO" id="GO:0140359">
    <property type="term" value="F:ABC-type transporter activity"/>
    <property type="evidence" value="ECO:0007669"/>
    <property type="project" value="InterPro"/>
</dbReference>
<keyword evidence="4 6" id="KW-0472">Membrane</keyword>
<feature type="transmembrane region" description="Helical" evidence="6">
    <location>
        <begin position="235"/>
        <end position="259"/>
    </location>
</feature>
<dbReference type="KEGG" id="nfr:ERS450000_01960"/>
<dbReference type="OMA" id="VVEWNPM"/>
<evidence type="ECO:0000256" key="4">
    <source>
        <dbReference type="ARBA" id="ARBA00023136"/>
    </source>
</evidence>
<feature type="transmembrane region" description="Helical" evidence="6">
    <location>
        <begin position="176"/>
        <end position="195"/>
    </location>
</feature>
<feature type="transmembrane region" description="Helical" evidence="6">
    <location>
        <begin position="31"/>
        <end position="55"/>
    </location>
</feature>
<accession>A0A0H5NNC9</accession>
<dbReference type="EMBL" id="LN868938">
    <property type="protein sequence ID" value="CRY76649.1"/>
    <property type="molecule type" value="Genomic_DNA"/>
</dbReference>
<dbReference type="GO" id="GO:0043190">
    <property type="term" value="C:ATP-binding cassette (ABC) transporter complex"/>
    <property type="evidence" value="ECO:0007669"/>
    <property type="project" value="InterPro"/>
</dbReference>
<evidence type="ECO:0000256" key="2">
    <source>
        <dbReference type="ARBA" id="ARBA00022692"/>
    </source>
</evidence>
<comment type="subcellular location">
    <subcellularLocation>
        <location evidence="6">Cell membrane</location>
        <topology evidence="6">Multi-pass membrane protein</topology>
    </subcellularLocation>
    <subcellularLocation>
        <location evidence="1">Membrane</location>
        <topology evidence="1">Multi-pass membrane protein</topology>
    </subcellularLocation>
</comment>
<protein>
    <recommendedName>
        <fullName evidence="6">Transport permease protein</fullName>
    </recommendedName>
</protein>
<keyword evidence="6" id="KW-1003">Cell membrane</keyword>
<feature type="transmembrane region" description="Helical" evidence="6">
    <location>
        <begin position="146"/>
        <end position="169"/>
    </location>
</feature>
<gene>
    <name evidence="8" type="primary">drrB_4</name>
    <name evidence="8" type="ORF">ERS450000_01960</name>
</gene>
<organism evidence="8 9">
    <name type="scientific">Nocardia farcinica</name>
    <dbReference type="NCBI Taxonomy" id="37329"/>
    <lineage>
        <taxon>Bacteria</taxon>
        <taxon>Bacillati</taxon>
        <taxon>Actinomycetota</taxon>
        <taxon>Actinomycetes</taxon>
        <taxon>Mycobacteriales</taxon>
        <taxon>Nocardiaceae</taxon>
        <taxon>Nocardia</taxon>
    </lineage>
</organism>
<dbReference type="PANTHER" id="PTHR43229">
    <property type="entry name" value="NODULATION PROTEIN J"/>
    <property type="match status" value="1"/>
</dbReference>
<dbReference type="GO" id="GO:0046677">
    <property type="term" value="P:response to antibiotic"/>
    <property type="evidence" value="ECO:0007669"/>
    <property type="project" value="UniProtKB-KW"/>
</dbReference>
<keyword evidence="2 6" id="KW-0812">Transmembrane</keyword>
<keyword evidence="3 6" id="KW-1133">Transmembrane helix</keyword>
<dbReference type="RefSeq" id="WP_011208675.1">
    <property type="nucleotide sequence ID" value="NZ_CP031418.1"/>
</dbReference>
<evidence type="ECO:0000256" key="5">
    <source>
        <dbReference type="ARBA" id="ARBA00023251"/>
    </source>
</evidence>
<keyword evidence="5" id="KW-0046">Antibiotic resistance</keyword>
<dbReference type="AlphaFoldDB" id="A0A0H5NNC9"/>
<dbReference type="Proteomes" id="UP000057820">
    <property type="component" value="Chromosome 1"/>
</dbReference>
<evidence type="ECO:0000259" key="7">
    <source>
        <dbReference type="PROSITE" id="PS51012"/>
    </source>
</evidence>
<feature type="transmembrane region" description="Helical" evidence="6">
    <location>
        <begin position="110"/>
        <end position="134"/>
    </location>
</feature>
<dbReference type="PANTHER" id="PTHR43229:SF2">
    <property type="entry name" value="NODULATION PROTEIN J"/>
    <property type="match status" value="1"/>
</dbReference>
<dbReference type="Pfam" id="PF01061">
    <property type="entry name" value="ABC2_membrane"/>
    <property type="match status" value="1"/>
</dbReference>
<dbReference type="GeneID" id="61132905"/>
<dbReference type="PIRSF" id="PIRSF006648">
    <property type="entry name" value="DrrB"/>
    <property type="match status" value="1"/>
</dbReference>
<evidence type="ECO:0000256" key="1">
    <source>
        <dbReference type="ARBA" id="ARBA00004141"/>
    </source>
</evidence>
<feature type="domain" description="ABC transmembrane type-2" evidence="7">
    <location>
        <begin position="31"/>
        <end position="265"/>
    </location>
</feature>
<dbReference type="InterPro" id="IPR013525">
    <property type="entry name" value="ABC2_TM"/>
</dbReference>
<keyword evidence="6" id="KW-0813">Transport</keyword>
<proteinExistence type="inferred from homology"/>
<evidence type="ECO:0000256" key="3">
    <source>
        <dbReference type="ARBA" id="ARBA00022989"/>
    </source>
</evidence>
<dbReference type="InterPro" id="IPR000412">
    <property type="entry name" value="ABC_2_transport"/>
</dbReference>
<dbReference type="InterPro" id="IPR047817">
    <property type="entry name" value="ABC2_TM_bact-type"/>
</dbReference>
<dbReference type="InterPro" id="IPR051784">
    <property type="entry name" value="Nod_factor_ABC_transporter"/>
</dbReference>
<evidence type="ECO:0000256" key="6">
    <source>
        <dbReference type="RuleBase" id="RU361157"/>
    </source>
</evidence>
<evidence type="ECO:0000313" key="8">
    <source>
        <dbReference type="EMBL" id="CRY76649.1"/>
    </source>
</evidence>
<dbReference type="PROSITE" id="PS51012">
    <property type="entry name" value="ABC_TM2"/>
    <property type="match status" value="1"/>
</dbReference>
<evidence type="ECO:0000313" key="9">
    <source>
        <dbReference type="Proteomes" id="UP000057820"/>
    </source>
</evidence>
<reference evidence="9" key="1">
    <citation type="submission" date="2015-03" db="EMBL/GenBank/DDBJ databases">
        <authorList>
            <consortium name="Pathogen Informatics"/>
        </authorList>
    </citation>
    <scope>NUCLEOTIDE SEQUENCE [LARGE SCALE GENOMIC DNA]</scope>
    <source>
        <strain evidence="9">NCTC11134</strain>
    </source>
</reference>